<dbReference type="Proteomes" id="UP000183471">
    <property type="component" value="Unassembled WGS sequence"/>
</dbReference>
<evidence type="ECO:0000313" key="3">
    <source>
        <dbReference type="EMBL" id="SDQ65269.1"/>
    </source>
</evidence>
<evidence type="ECO:0000259" key="2">
    <source>
        <dbReference type="Pfam" id="PF00881"/>
    </source>
</evidence>
<dbReference type="InterPro" id="IPR029479">
    <property type="entry name" value="Nitroreductase"/>
</dbReference>
<gene>
    <name evidence="3" type="ORF">SAMN05216402_1709</name>
</gene>
<evidence type="ECO:0000313" key="4">
    <source>
        <dbReference type="Proteomes" id="UP000183471"/>
    </source>
</evidence>
<keyword evidence="4" id="KW-1185">Reference proteome</keyword>
<dbReference type="RefSeq" id="WP_074634214.1">
    <property type="nucleotide sequence ID" value="NZ_FNKY01000001.1"/>
</dbReference>
<dbReference type="Pfam" id="PF00881">
    <property type="entry name" value="Nitroreductase"/>
    <property type="match status" value="1"/>
</dbReference>
<dbReference type="Gene3D" id="3.40.109.10">
    <property type="entry name" value="NADH Oxidase"/>
    <property type="match status" value="2"/>
</dbReference>
<comment type="caution">
    <text evidence="3">The sequence shown here is derived from an EMBL/GenBank/DDBJ whole genome shotgun (WGS) entry which is preliminary data.</text>
</comment>
<dbReference type="PANTHER" id="PTHR42741">
    <property type="entry name" value="NITROREDUCTASE FAMILY PROTEIN"/>
    <property type="match status" value="1"/>
</dbReference>
<dbReference type="InterPro" id="IPR000415">
    <property type="entry name" value="Nitroreductase-like"/>
</dbReference>
<reference evidence="3 4" key="1">
    <citation type="submission" date="2016-10" db="EMBL/GenBank/DDBJ databases">
        <authorList>
            <person name="Varghese N."/>
            <person name="Submissions S."/>
        </authorList>
    </citation>
    <scope>NUCLEOTIDE SEQUENCE [LARGE SCALE GENOMIC DNA]</scope>
    <source>
        <strain evidence="3 4">Nl1</strain>
    </source>
</reference>
<sequence length="552" mass="61996">MTNPEIGLDTQRWQALLEYHECSKHHLYRYAPGPGALDWVNQPNPFREFRDAPRVKLPLAADTLGTRYNDIRRGQLPPPSDFNVNNLAILFELSLGLSAWKLQDGNRWALRCNPSSGNLHPTEGYMLCPSLVGLPAGVYHYLSRDHMLEQRTVVTDPRWGEVFTGRGILIGLTSIHWREAWKYGMRAWRYCQHDCGHAIAAVSYAAAALGWQTRLVFSAADDEIATLLGLHHHKDIRSAAASAEQEAADVLLWVGDADKPPDLGRLLQALPKSQDHAEWYGRANLLSTAHVPWPDIDSIHHVTHKPHTPHGHESHGPAQPYPACKADPAADLSFSRIARQRRSATSFDSTTHIPAPVFFSMLKSLMASHSTPPWNSLASFQVRVHPVFLIHRVTGLKPGLYIFLRDPAILQDMKRAMRADWLWQKTGPDHLPLYLLLAHDLRDIAKLICCHQNIAADSCFALGMLAPVSIAANEPWRYRHFFWECGILGQVLYLEAEAAGIRATGIGCFFDDEMHALLGIKNHSWQSLYHFTVGGPIEDSRLTTLPPYDARD</sequence>
<dbReference type="SUPFAM" id="SSF55469">
    <property type="entry name" value="FMN-dependent nitroreductase-like"/>
    <property type="match status" value="2"/>
</dbReference>
<feature type="region of interest" description="Disordered" evidence="1">
    <location>
        <begin position="303"/>
        <end position="323"/>
    </location>
</feature>
<organism evidence="3 4">
    <name type="scientific">Nitrosospira multiformis</name>
    <dbReference type="NCBI Taxonomy" id="1231"/>
    <lineage>
        <taxon>Bacteria</taxon>
        <taxon>Pseudomonadati</taxon>
        <taxon>Pseudomonadota</taxon>
        <taxon>Betaproteobacteria</taxon>
        <taxon>Nitrosomonadales</taxon>
        <taxon>Nitrosomonadaceae</taxon>
        <taxon>Nitrosospira</taxon>
    </lineage>
</organism>
<name>A0ABY0TD78_9PROT</name>
<accession>A0ABY0TD78</accession>
<dbReference type="CDD" id="cd02142">
    <property type="entry name" value="McbC_SagB-like_oxidoreductase"/>
    <property type="match status" value="1"/>
</dbReference>
<evidence type="ECO:0000256" key="1">
    <source>
        <dbReference type="SAM" id="MobiDB-lite"/>
    </source>
</evidence>
<dbReference type="EMBL" id="FNKY01000001">
    <property type="protein sequence ID" value="SDQ65269.1"/>
    <property type="molecule type" value="Genomic_DNA"/>
</dbReference>
<feature type="domain" description="Nitroreductase" evidence="2">
    <location>
        <begin position="401"/>
        <end position="534"/>
    </location>
</feature>
<protein>
    <submittedName>
        <fullName evidence="3">SagB-type dehydrogenase domain-containing protein</fullName>
    </submittedName>
</protein>
<proteinExistence type="predicted"/>
<dbReference type="PANTHER" id="PTHR42741:SF3">
    <property type="entry name" value="NITROREDUCTASE FAMILY PROTEIN"/>
    <property type="match status" value="1"/>
</dbReference>